<evidence type="ECO:0000313" key="1">
    <source>
        <dbReference type="EMBL" id="RGD86140.1"/>
    </source>
</evidence>
<protein>
    <submittedName>
        <fullName evidence="1">Uncharacterized protein</fullName>
    </submittedName>
</protein>
<dbReference type="RefSeq" id="WP_117581108.1">
    <property type="nucleotide sequence ID" value="NZ_QUSL01000008.1"/>
</dbReference>
<sequence>MKDRELIARIIINILDVKNCQQWKLFTGEDMYEQVCNYILNISKGNNTAEEYARKMMEENKPVIDRIVQGEDIPNEEYNVFTESFRKYNRKFRR</sequence>
<accession>A0A3E3EE25</accession>
<dbReference type="AlphaFoldDB" id="A0A3E3EE25"/>
<reference evidence="1 2" key="1">
    <citation type="submission" date="2018-08" db="EMBL/GenBank/DDBJ databases">
        <title>A genome reference for cultivated species of the human gut microbiota.</title>
        <authorList>
            <person name="Zou Y."/>
            <person name="Xue W."/>
            <person name="Luo G."/>
        </authorList>
    </citation>
    <scope>NUCLEOTIDE SEQUENCE [LARGE SCALE GENOMIC DNA]</scope>
    <source>
        <strain evidence="1 2">OM06-4</strain>
    </source>
</reference>
<gene>
    <name evidence="1" type="ORF">DXB93_07000</name>
</gene>
<proteinExistence type="predicted"/>
<comment type="caution">
    <text evidence="1">The sequence shown here is derived from an EMBL/GenBank/DDBJ whole genome shotgun (WGS) entry which is preliminary data.</text>
</comment>
<organism evidence="1 2">
    <name type="scientific">Thomasclavelia ramosa</name>
    <dbReference type="NCBI Taxonomy" id="1547"/>
    <lineage>
        <taxon>Bacteria</taxon>
        <taxon>Bacillati</taxon>
        <taxon>Bacillota</taxon>
        <taxon>Erysipelotrichia</taxon>
        <taxon>Erysipelotrichales</taxon>
        <taxon>Coprobacillaceae</taxon>
        <taxon>Thomasclavelia</taxon>
    </lineage>
</organism>
<evidence type="ECO:0000313" key="2">
    <source>
        <dbReference type="Proteomes" id="UP000261032"/>
    </source>
</evidence>
<dbReference type="EMBL" id="QUSL01000008">
    <property type="protein sequence ID" value="RGD86140.1"/>
    <property type="molecule type" value="Genomic_DNA"/>
</dbReference>
<dbReference type="Proteomes" id="UP000261032">
    <property type="component" value="Unassembled WGS sequence"/>
</dbReference>
<name>A0A3E3EE25_9FIRM</name>